<evidence type="ECO:0000313" key="8">
    <source>
        <dbReference type="Proteomes" id="UP000365824"/>
    </source>
</evidence>
<dbReference type="Pfam" id="PF18805">
    <property type="entry name" value="LRR_10"/>
    <property type="match status" value="1"/>
</dbReference>
<dbReference type="InterPro" id="IPR038711">
    <property type="entry name" value="LRR_N_sf"/>
</dbReference>
<dbReference type="GO" id="GO:0005737">
    <property type="term" value="C:cytoplasm"/>
    <property type="evidence" value="ECO:0007669"/>
    <property type="project" value="TreeGrafter"/>
</dbReference>
<dbReference type="EMBL" id="VWLB01000057">
    <property type="protein sequence ID" value="KAA3923092.1"/>
    <property type="molecule type" value="Genomic_DNA"/>
</dbReference>
<dbReference type="AlphaFoldDB" id="A0A413EXM1"/>
<evidence type="ECO:0000313" key="5">
    <source>
        <dbReference type="EMBL" id="KAA4092283.1"/>
    </source>
</evidence>
<evidence type="ECO:0000256" key="2">
    <source>
        <dbReference type="ARBA" id="ARBA00022737"/>
    </source>
</evidence>
<feature type="domain" description="DUF4458" evidence="3">
    <location>
        <begin position="166"/>
        <end position="275"/>
    </location>
</feature>
<dbReference type="Gene3D" id="3.80.10.10">
    <property type="entry name" value="Ribonuclease Inhibitor"/>
    <property type="match status" value="1"/>
</dbReference>
<gene>
    <name evidence="6" type="ORF">DWV35_02040</name>
    <name evidence="5" type="ORF">F3D66_21765</name>
    <name evidence="4" type="ORF">F3F25_24815</name>
</gene>
<dbReference type="InterPro" id="IPR032675">
    <property type="entry name" value="LRR_dom_sf"/>
</dbReference>
<comment type="caution">
    <text evidence="6">The sequence shown here is derived from an EMBL/GenBank/DDBJ whole genome shotgun (WGS) entry which is preliminary data.</text>
</comment>
<evidence type="ECO:0000313" key="9">
    <source>
        <dbReference type="Proteomes" id="UP000473905"/>
    </source>
</evidence>
<feature type="domain" description="DUF4458" evidence="3">
    <location>
        <begin position="40"/>
        <end position="153"/>
    </location>
</feature>
<evidence type="ECO:0000313" key="6">
    <source>
        <dbReference type="EMBL" id="RGX12717.1"/>
    </source>
</evidence>
<dbReference type="SUPFAM" id="SSF52058">
    <property type="entry name" value="L domain-like"/>
    <property type="match status" value="1"/>
</dbReference>
<dbReference type="InterPro" id="IPR050216">
    <property type="entry name" value="LRR_domain-containing"/>
</dbReference>
<dbReference type="EMBL" id="QSBI01000002">
    <property type="protein sequence ID" value="RGX12717.1"/>
    <property type="molecule type" value="Genomic_DNA"/>
</dbReference>
<evidence type="ECO:0000313" key="7">
    <source>
        <dbReference type="Proteomes" id="UP000286031"/>
    </source>
</evidence>
<keyword evidence="9" id="KW-1185">Reference proteome</keyword>
<dbReference type="PROSITE" id="PS51257">
    <property type="entry name" value="PROKAR_LIPOPROTEIN"/>
    <property type="match status" value="1"/>
</dbReference>
<accession>A0A413EXM1</accession>
<evidence type="ECO:0000256" key="1">
    <source>
        <dbReference type="ARBA" id="ARBA00022614"/>
    </source>
</evidence>
<proteinExistence type="predicted"/>
<dbReference type="InterPro" id="IPR027899">
    <property type="entry name" value="DUF4458"/>
</dbReference>
<dbReference type="Proteomes" id="UP000473905">
    <property type="component" value="Unassembled WGS sequence"/>
</dbReference>
<keyword evidence="1" id="KW-0433">Leucine-rich repeat</keyword>
<dbReference type="Proteomes" id="UP000286031">
    <property type="component" value="Unassembled WGS sequence"/>
</dbReference>
<reference evidence="6 7" key="1">
    <citation type="submission" date="2018-08" db="EMBL/GenBank/DDBJ databases">
        <title>A genome reference for cultivated species of the human gut microbiota.</title>
        <authorList>
            <person name="Zou Y."/>
            <person name="Xue W."/>
            <person name="Luo G."/>
        </authorList>
    </citation>
    <scope>NUCLEOTIDE SEQUENCE [LARGE SCALE GENOMIC DNA]</scope>
    <source>
        <strain evidence="6 7">AF04-46</strain>
    </source>
</reference>
<keyword evidence="2" id="KW-0677">Repeat</keyword>
<protein>
    <submittedName>
        <fullName evidence="6">DUF4458 domain-containing protein</fullName>
    </submittedName>
</protein>
<evidence type="ECO:0000259" key="3">
    <source>
        <dbReference type="Pfam" id="PF14660"/>
    </source>
</evidence>
<dbReference type="InterPro" id="IPR041403">
    <property type="entry name" value="DUF4458_prot_LRR"/>
</dbReference>
<evidence type="ECO:0000313" key="4">
    <source>
        <dbReference type="EMBL" id="KAA3923092.1"/>
    </source>
</evidence>
<organism evidence="6 7">
    <name type="scientific">Bacteroides ovatus</name>
    <dbReference type="NCBI Taxonomy" id="28116"/>
    <lineage>
        <taxon>Bacteria</taxon>
        <taxon>Pseudomonadati</taxon>
        <taxon>Bacteroidota</taxon>
        <taxon>Bacteroidia</taxon>
        <taxon>Bacteroidales</taxon>
        <taxon>Bacteroidaceae</taxon>
        <taxon>Bacteroides</taxon>
    </lineage>
</organism>
<dbReference type="RefSeq" id="WP_008648329.1">
    <property type="nucleotide sequence ID" value="NZ_CP103100.1"/>
</dbReference>
<reference evidence="8 9" key="2">
    <citation type="journal article" date="2019" name="Nat. Med.">
        <title>A library of human gut bacterial isolates paired with longitudinal multiomics data enables mechanistic microbiome research.</title>
        <authorList>
            <person name="Poyet M."/>
            <person name="Groussin M."/>
            <person name="Gibbons S.M."/>
            <person name="Avila-Pacheco J."/>
            <person name="Jiang X."/>
            <person name="Kearney S.M."/>
            <person name="Perrotta A.R."/>
            <person name="Berdy B."/>
            <person name="Zhao S."/>
            <person name="Lieberman T.D."/>
            <person name="Swanson P.K."/>
            <person name="Smith M."/>
            <person name="Roesemann S."/>
            <person name="Alexander J.E."/>
            <person name="Rich S.A."/>
            <person name="Livny J."/>
            <person name="Vlamakis H."/>
            <person name="Clish C."/>
            <person name="Bullock K."/>
            <person name="Deik A."/>
            <person name="Scott J."/>
            <person name="Pierce K.A."/>
            <person name="Xavier R.J."/>
            <person name="Alm E.J."/>
        </authorList>
    </citation>
    <scope>NUCLEOTIDE SEQUENCE [LARGE SCALE GENOMIC DNA]</scope>
    <source>
        <strain evidence="5 9">BIOML-A134</strain>
        <strain evidence="4 8">BIOML-A160</strain>
    </source>
</reference>
<dbReference type="PANTHER" id="PTHR48051">
    <property type="match status" value="1"/>
</dbReference>
<dbReference type="Pfam" id="PF14660">
    <property type="entry name" value="DUF4458"/>
    <property type="match status" value="2"/>
</dbReference>
<dbReference type="Proteomes" id="UP000365824">
    <property type="component" value="Unassembled WGS sequence"/>
</dbReference>
<dbReference type="PANTHER" id="PTHR48051:SF1">
    <property type="entry name" value="RAS SUPPRESSOR PROTEIN 1"/>
    <property type="match status" value="1"/>
</dbReference>
<dbReference type="EMBL" id="VWKB01000033">
    <property type="protein sequence ID" value="KAA4092283.1"/>
    <property type="molecule type" value="Genomic_DNA"/>
</dbReference>
<sequence>MKTKILFIRMFVLSCILFILGFTVGSCSDDDDAVLQAGYGYAQFKLYKSGLAETKKTRASTNELNYLRDAQKMKIVLINQDDGTEVVQTVGLEAMGDDSEFGLRSEKLQLMAGTYQIVGFYLFKADGTAQELKQILSGEPYEKTIITVINGGLAVQDIHVKVVNRGIVKFTVTKNFLPSTRATLGEDYLFSDIKYINVTVQEQFTKKDTTFSNVSVEYTEKLDGNGTKISVAVSDSLFRLPAGKYKVKNYTTIKKNKSSLEYGEVNGADFEVSDNVTTEVKIPVNFSKTTGSIKDYLILKEIWEALKGPAIPEKNQKGWSYSGVTYPLGTNWDFNKDIDLWGEQPGVGLDEKGRVIGLTIGAFGPEGDIPASLGELTELRTLSLGNHSEQVGDNIIEKTIGTELTEVQKNSVRNDFYNKFVKKDMASYFSEPIQAALKWQKEGIPSRFSQADVKSEASRPSLKDVPVNRLTNGIHRIPASIGNLVNLQYLYIANGKFEGFEPGTNLSKLENLTDLEIYNCPSMKKLPEELQQLPNLQSFNLASNPNLGDFHEDLGEFVASENISKTLQIFYLTYNNLTVLPDMSMVKKLGKLDCAYNKIKKIEKAFGSDVVLVQLSMDYNQIEELPRDGSGSFCGYADVESFSFAHNKLKKFPNIFSSQSIYVMSSVNFSFNEIDGFEGEEDGTFKGVNANTIALGGNKLKKFPDILFKTNSQVSVLGLNGNGIEEIPKGTFSASKYSYMMKTLDLTYNKLSKLPDDFNGKNMPFLYGVDISNNRFTEVPTGPMDAATLTVYAVRSQRDENGNRLLRKWPSNISLCPSLRQFCIGGNDLRKITDTISPYVIVFEIKDNPNISLNLSNVCNMIKAGAYLLIYDPEQDIRGCDYLKN</sequence>
<dbReference type="Gene3D" id="2.60.40.3540">
    <property type="entry name" value="Domain of unknown function DUF4458"/>
    <property type="match status" value="2"/>
</dbReference>
<name>A0A413EXM1_BACOV</name>